<evidence type="ECO:0000313" key="1">
    <source>
        <dbReference type="EMBL" id="KAK9681087.1"/>
    </source>
</evidence>
<dbReference type="Proteomes" id="UP001458880">
    <property type="component" value="Unassembled WGS sequence"/>
</dbReference>
<dbReference type="AlphaFoldDB" id="A0AAW1HWM2"/>
<comment type="caution">
    <text evidence="1">The sequence shown here is derived from an EMBL/GenBank/DDBJ whole genome shotgun (WGS) entry which is preliminary data.</text>
</comment>
<name>A0AAW1HWM2_POPJA</name>
<protein>
    <submittedName>
        <fullName evidence="1">Uncharacterized protein</fullName>
    </submittedName>
</protein>
<accession>A0AAW1HWM2</accession>
<reference evidence="1 2" key="1">
    <citation type="journal article" date="2024" name="BMC Genomics">
        <title>De novo assembly and annotation of Popillia japonica's genome with initial clues to its potential as an invasive pest.</title>
        <authorList>
            <person name="Cucini C."/>
            <person name="Boschi S."/>
            <person name="Funari R."/>
            <person name="Cardaioli E."/>
            <person name="Iannotti N."/>
            <person name="Marturano G."/>
            <person name="Paoli F."/>
            <person name="Bruttini M."/>
            <person name="Carapelli A."/>
            <person name="Frati F."/>
            <person name="Nardi F."/>
        </authorList>
    </citation>
    <scope>NUCLEOTIDE SEQUENCE [LARGE SCALE GENOMIC DNA]</scope>
    <source>
        <strain evidence="1">DMR45628</strain>
    </source>
</reference>
<sequence>MDELQTGPDAAEIAKFIDCLRELATTAQDTPQYLVLSLSSTSSNGLVVRLPQLTSIERTIRNLRNAYDTASALRQTRQDFVIPQVYNLTLSGENLERSEHWCMEGTFKTIPQIIATSDFNFQSLNAEFPPISGSWNAKNEEFGKRVASEVRKPNLSQSSKHLVIFGRNPKRAQLK</sequence>
<dbReference type="EMBL" id="JASPKY010000847">
    <property type="protein sequence ID" value="KAK9681087.1"/>
    <property type="molecule type" value="Genomic_DNA"/>
</dbReference>
<proteinExistence type="predicted"/>
<keyword evidence="2" id="KW-1185">Reference proteome</keyword>
<evidence type="ECO:0000313" key="2">
    <source>
        <dbReference type="Proteomes" id="UP001458880"/>
    </source>
</evidence>
<organism evidence="1 2">
    <name type="scientific">Popillia japonica</name>
    <name type="common">Japanese beetle</name>
    <dbReference type="NCBI Taxonomy" id="7064"/>
    <lineage>
        <taxon>Eukaryota</taxon>
        <taxon>Metazoa</taxon>
        <taxon>Ecdysozoa</taxon>
        <taxon>Arthropoda</taxon>
        <taxon>Hexapoda</taxon>
        <taxon>Insecta</taxon>
        <taxon>Pterygota</taxon>
        <taxon>Neoptera</taxon>
        <taxon>Endopterygota</taxon>
        <taxon>Coleoptera</taxon>
        <taxon>Polyphaga</taxon>
        <taxon>Scarabaeiformia</taxon>
        <taxon>Scarabaeidae</taxon>
        <taxon>Rutelinae</taxon>
        <taxon>Popillia</taxon>
    </lineage>
</organism>
<gene>
    <name evidence="1" type="ORF">QE152_g38582</name>
</gene>